<dbReference type="GO" id="GO:0046872">
    <property type="term" value="F:metal ion binding"/>
    <property type="evidence" value="ECO:0007669"/>
    <property type="project" value="UniProtKB-KW"/>
</dbReference>
<dbReference type="GO" id="GO:0051745">
    <property type="term" value="F:4-hydroxy-3-methylbut-2-enyl diphosphate reductase activity"/>
    <property type="evidence" value="ECO:0007669"/>
    <property type="project" value="InterPro"/>
</dbReference>
<dbReference type="GO" id="GO:0019288">
    <property type="term" value="P:isopentenyl diphosphate biosynthetic process, methylerythritol 4-phosphate pathway"/>
    <property type="evidence" value="ECO:0007669"/>
    <property type="project" value="InterPro"/>
</dbReference>
<dbReference type="PANTHER" id="PTHR30426:SF0">
    <property type="entry name" value="4-HYDROXY-3-METHYLBUT-2-ENYL DIPHOSPHATE REDUCTASE"/>
    <property type="match status" value="1"/>
</dbReference>
<dbReference type="Gene3D" id="3.40.1010.20">
    <property type="entry name" value="4-hydroxy-3-methylbut-2-enyl diphosphate reductase, catalytic domain"/>
    <property type="match status" value="2"/>
</dbReference>
<evidence type="ECO:0000256" key="3">
    <source>
        <dbReference type="ARBA" id="ARBA00022723"/>
    </source>
</evidence>
<dbReference type="CDD" id="cd13944">
    <property type="entry name" value="lytB_ispH"/>
    <property type="match status" value="1"/>
</dbReference>
<dbReference type="OrthoDB" id="9777362at2"/>
<evidence type="ECO:0000313" key="7">
    <source>
        <dbReference type="Proteomes" id="UP000240042"/>
    </source>
</evidence>
<sequence length="288" mass="32909">MKVIIPKTSGFCPGVRRAEKGVLKLKETHTEVHLHGPLIHNQSYIERLESLDIKAVDTETLPENSTLVIRTHGIPRGEEMLLMKKFHLEDMTCPIVKRVQKHVEKASQEQAFVIISGKENHAEVQGVKSYADHAVVIQNKEELAAFLANGDHAIPPDTKKIFILSQTTHSRSFFEYLYQQVTEFFKDRFPIEIKDTICPITEDKEKESLILQKDSDFTIVIGDPHSSNSKKLYTILKEADNNTIFVRNLDDLNNQKTDWQNINTVLVVSSTSTPQFIEQEIVRYLEAL</sequence>
<keyword evidence="4" id="KW-0408">Iron</keyword>
<keyword evidence="3" id="KW-0479">Metal-binding</keyword>
<dbReference type="GO" id="GO:0050992">
    <property type="term" value="P:dimethylallyl diphosphate biosynthetic process"/>
    <property type="evidence" value="ECO:0007669"/>
    <property type="project" value="InterPro"/>
</dbReference>
<dbReference type="AlphaFoldDB" id="A0A1I1DFT4"/>
<evidence type="ECO:0000256" key="1">
    <source>
        <dbReference type="ARBA" id="ARBA00001966"/>
    </source>
</evidence>
<dbReference type="RefSeq" id="WP_092318243.1">
    <property type="nucleotide sequence ID" value="NZ_FOKY01000002.1"/>
</dbReference>
<proteinExistence type="predicted"/>
<gene>
    <name evidence="6" type="ORF">SAMN02745150_00500</name>
</gene>
<evidence type="ECO:0000256" key="4">
    <source>
        <dbReference type="ARBA" id="ARBA00023004"/>
    </source>
</evidence>
<dbReference type="Pfam" id="PF02401">
    <property type="entry name" value="LYTB"/>
    <property type="match status" value="1"/>
</dbReference>
<dbReference type="PANTHER" id="PTHR30426">
    <property type="entry name" value="4-HYDROXY-3-METHYLBUT-2-ENYL DIPHOSPHATE REDUCTASE"/>
    <property type="match status" value="1"/>
</dbReference>
<evidence type="ECO:0000313" key="6">
    <source>
        <dbReference type="EMBL" id="SFB73801.1"/>
    </source>
</evidence>
<dbReference type="Proteomes" id="UP000240042">
    <property type="component" value="Unassembled WGS sequence"/>
</dbReference>
<name>A0A1I1DFT4_BREAD</name>
<protein>
    <submittedName>
        <fullName evidence="6">4-hydroxy-3-methylbut-2-enyl diphosphate reductase</fullName>
    </submittedName>
</protein>
<reference evidence="7" key="1">
    <citation type="submission" date="2016-10" db="EMBL/GenBank/DDBJ databases">
        <authorList>
            <person name="Varghese N."/>
            <person name="Submissions S."/>
        </authorList>
    </citation>
    <scope>NUCLEOTIDE SEQUENCE [LARGE SCALE GENOMIC DNA]</scope>
    <source>
        <strain evidence="7">ATCC 43811</strain>
    </source>
</reference>
<keyword evidence="2" id="KW-0004">4Fe-4S</keyword>
<dbReference type="InterPro" id="IPR003451">
    <property type="entry name" value="LytB/IspH"/>
</dbReference>
<accession>A0A1I1DFT4</accession>
<dbReference type="Gene3D" id="3.40.50.11270">
    <property type="match status" value="1"/>
</dbReference>
<evidence type="ECO:0000256" key="2">
    <source>
        <dbReference type="ARBA" id="ARBA00022485"/>
    </source>
</evidence>
<dbReference type="EMBL" id="FOKY01000002">
    <property type="protein sequence ID" value="SFB73801.1"/>
    <property type="molecule type" value="Genomic_DNA"/>
</dbReference>
<keyword evidence="5" id="KW-0411">Iron-sulfur</keyword>
<comment type="cofactor">
    <cofactor evidence="1">
        <name>[4Fe-4S] cluster</name>
        <dbReference type="ChEBI" id="CHEBI:49883"/>
    </cofactor>
</comment>
<dbReference type="GO" id="GO:0051539">
    <property type="term" value="F:4 iron, 4 sulfur cluster binding"/>
    <property type="evidence" value="ECO:0007669"/>
    <property type="project" value="UniProtKB-KW"/>
</dbReference>
<dbReference type="NCBIfam" id="TIGR00216">
    <property type="entry name" value="ispH_lytB"/>
    <property type="match status" value="1"/>
</dbReference>
<dbReference type="STRING" id="34097.SAMN02745150_00500"/>
<keyword evidence="7" id="KW-1185">Reference proteome</keyword>
<organism evidence="6 7">
    <name type="scientific">Brevinema andersonii</name>
    <dbReference type="NCBI Taxonomy" id="34097"/>
    <lineage>
        <taxon>Bacteria</taxon>
        <taxon>Pseudomonadati</taxon>
        <taxon>Spirochaetota</taxon>
        <taxon>Spirochaetia</taxon>
        <taxon>Brevinematales</taxon>
        <taxon>Brevinemataceae</taxon>
        <taxon>Brevinema</taxon>
    </lineage>
</organism>
<evidence type="ECO:0000256" key="5">
    <source>
        <dbReference type="ARBA" id="ARBA00023014"/>
    </source>
</evidence>